<dbReference type="CDD" id="cd05636">
    <property type="entry name" value="LbH_G1P_TT_C_like"/>
    <property type="match status" value="1"/>
</dbReference>
<comment type="similarity">
    <text evidence="4">In the N-terminal section; belongs to the N-acetylglucosamine-1-phosphate uridyltransferase family.</text>
</comment>
<comment type="catalytic activity">
    <reaction evidence="13">
        <text>N-acetyl-alpha-D-glucosamine 1-phosphate + UTP + H(+) = UDP-N-acetyl-alpha-D-glucosamine + diphosphate</text>
        <dbReference type="Rhea" id="RHEA:13509"/>
        <dbReference type="ChEBI" id="CHEBI:15378"/>
        <dbReference type="ChEBI" id="CHEBI:33019"/>
        <dbReference type="ChEBI" id="CHEBI:46398"/>
        <dbReference type="ChEBI" id="CHEBI:57705"/>
        <dbReference type="ChEBI" id="CHEBI:57776"/>
        <dbReference type="EC" id="2.7.7.23"/>
    </reaction>
</comment>
<reference evidence="17" key="1">
    <citation type="submission" date="2022-09" db="EMBL/GenBank/DDBJ databases">
        <title>Haloadaptaus new haloarchaeum isolated from saline soil.</title>
        <authorList>
            <person name="Duran-Viseras A."/>
            <person name="Sanchez-Porro C."/>
            <person name="Ventosa A."/>
        </authorList>
    </citation>
    <scope>NUCLEOTIDE SEQUENCE</scope>
    <source>
        <strain evidence="17">F3-133</strain>
    </source>
</reference>
<keyword evidence="8" id="KW-0808">Transferase</keyword>
<dbReference type="EMBL" id="RKLV01000002">
    <property type="protein sequence ID" value="MCX2818152.1"/>
    <property type="molecule type" value="Genomic_DNA"/>
</dbReference>
<protein>
    <recommendedName>
        <fullName evidence="7">Bifunctional protein GlmU</fullName>
        <ecNumber evidence="5">2.3.1.157</ecNumber>
        <ecNumber evidence="6">2.7.7.23</ecNumber>
    </recommendedName>
</protein>
<dbReference type="Gene3D" id="3.90.550.10">
    <property type="entry name" value="Spore Coat Polysaccharide Biosynthesis Protein SpsA, Chain A"/>
    <property type="match status" value="1"/>
</dbReference>
<dbReference type="InterPro" id="IPR023915">
    <property type="entry name" value="Bifunctiontional_GlmU_arc-type"/>
</dbReference>
<comment type="caution">
    <text evidence="17">The sequence shown here is derived from an EMBL/GenBank/DDBJ whole genome shotgun (WGS) entry which is preliminary data.</text>
</comment>
<dbReference type="SUPFAM" id="SSF53448">
    <property type="entry name" value="Nucleotide-diphospho-sugar transferases"/>
    <property type="match status" value="1"/>
</dbReference>
<dbReference type="PANTHER" id="PTHR43584">
    <property type="entry name" value="NUCLEOTIDYL TRANSFERASE"/>
    <property type="match status" value="1"/>
</dbReference>
<evidence type="ECO:0000256" key="7">
    <source>
        <dbReference type="ARBA" id="ARBA00013414"/>
    </source>
</evidence>
<evidence type="ECO:0000256" key="10">
    <source>
        <dbReference type="ARBA" id="ARBA00023268"/>
    </source>
</evidence>
<dbReference type="Proteomes" id="UP001149411">
    <property type="component" value="Unassembled WGS sequence"/>
</dbReference>
<feature type="domain" description="Nucleotidyl transferase" evidence="15">
    <location>
        <begin position="2"/>
        <end position="227"/>
    </location>
</feature>
<evidence type="ECO:0000256" key="3">
    <source>
        <dbReference type="ARBA" id="ARBA00007707"/>
    </source>
</evidence>
<keyword evidence="11" id="KW-0012">Acyltransferase</keyword>
<dbReference type="InterPro" id="IPR011004">
    <property type="entry name" value="Trimer_LpxA-like_sf"/>
</dbReference>
<evidence type="ECO:0000256" key="8">
    <source>
        <dbReference type="ARBA" id="ARBA00022679"/>
    </source>
</evidence>
<feature type="compositionally biased region" description="Basic and acidic residues" evidence="14">
    <location>
        <begin position="392"/>
        <end position="402"/>
    </location>
</feature>
<dbReference type="EC" id="2.7.7.23" evidence="6"/>
<organism evidence="17 18">
    <name type="scientific">Halorutilus salinus</name>
    <dbReference type="NCBI Taxonomy" id="2487751"/>
    <lineage>
        <taxon>Archaea</taxon>
        <taxon>Methanobacteriati</taxon>
        <taxon>Methanobacteriota</taxon>
        <taxon>Stenosarchaea group</taxon>
        <taxon>Halobacteria</taxon>
        <taxon>Halorutilales</taxon>
        <taxon>Halorutilaceae</taxon>
        <taxon>Halorutilus</taxon>
    </lineage>
</organism>
<evidence type="ECO:0000259" key="15">
    <source>
        <dbReference type="Pfam" id="PF00483"/>
    </source>
</evidence>
<evidence type="ECO:0000313" key="18">
    <source>
        <dbReference type="Proteomes" id="UP001149411"/>
    </source>
</evidence>
<dbReference type="NCBIfam" id="TIGR03992">
    <property type="entry name" value="Arch_glmU"/>
    <property type="match status" value="1"/>
</dbReference>
<dbReference type="Pfam" id="PF25087">
    <property type="entry name" value="GMPPB_C"/>
    <property type="match status" value="1"/>
</dbReference>
<comment type="pathway">
    <text evidence="2">Nucleotide-sugar biosynthesis; UDP-N-acetyl-alpha-D-glucosamine biosynthesis; UDP-N-acetyl-alpha-D-glucosamine from N-acetyl-alpha-D-glucosamine 1-phosphate: step 1/1.</text>
</comment>
<evidence type="ECO:0000256" key="6">
    <source>
        <dbReference type="ARBA" id="ARBA00012457"/>
    </source>
</evidence>
<dbReference type="InterPro" id="IPR050065">
    <property type="entry name" value="GlmU-like"/>
</dbReference>
<comment type="similarity">
    <text evidence="3">In the C-terminal section; belongs to the transferase hexapeptide repeat family.</text>
</comment>
<evidence type="ECO:0000256" key="5">
    <source>
        <dbReference type="ARBA" id="ARBA00012225"/>
    </source>
</evidence>
<dbReference type="InterPro" id="IPR029044">
    <property type="entry name" value="Nucleotide-diphossugar_trans"/>
</dbReference>
<evidence type="ECO:0000256" key="4">
    <source>
        <dbReference type="ARBA" id="ARBA00007947"/>
    </source>
</evidence>
<feature type="domain" description="Mannose-1-phosphate guanyltransferase C-terminal" evidence="16">
    <location>
        <begin position="263"/>
        <end position="375"/>
    </location>
</feature>
<evidence type="ECO:0000256" key="14">
    <source>
        <dbReference type="SAM" id="MobiDB-lite"/>
    </source>
</evidence>
<comment type="pathway">
    <text evidence="1">Nucleotide-sugar biosynthesis; UDP-N-acetyl-alpha-D-glucosamine biosynthesis; N-acetyl-alpha-D-glucosamine 1-phosphate from alpha-D-glucosamine 6-phosphate (route II): step 2/2.</text>
</comment>
<evidence type="ECO:0000259" key="16">
    <source>
        <dbReference type="Pfam" id="PF25087"/>
    </source>
</evidence>
<evidence type="ECO:0000256" key="2">
    <source>
        <dbReference type="ARBA" id="ARBA00005208"/>
    </source>
</evidence>
<evidence type="ECO:0000256" key="9">
    <source>
        <dbReference type="ARBA" id="ARBA00022695"/>
    </source>
</evidence>
<sequence length="402" mass="42304">MKAVLLAAGRGTRMRPLTDTRPKPLLPVGGTTLVENAMDACAPYVDGFVLVVGYMSDEVRETVGDEHAGLPVEYVEQEERAGTADAVVRAQNRVGPRFVVANGDAVFSPSVVGSLVEQEGNALSVKRVDDPSGYGVVEVDDGRATDIVEKPDEPPSSLANAGVYVFDRDALDYMRSTDESARGEREITAAIAEMMTDGYGYGVVEHEGEWLDAGYPWDLLEANRAVLRGTERILDGEVEEGATVRGDVVAEEGARLLSGAYVEGSVFVGEGATIGPNAYVRGPTAVGEGAKVGHGVEVKNSVLMRDASVGHLSYVGDSVLGEGINLGAGTVVANLRHDGKNVRARVKEETVDTGRRKFGVVVGDNVKTGVNTSLNAGTRLGVGATTEPGETVTRDRDVEADG</sequence>
<accession>A0A9Q4GG02</accession>
<keyword evidence="9" id="KW-0548">Nucleotidyltransferase</keyword>
<dbReference type="InterPro" id="IPR056729">
    <property type="entry name" value="GMPPB_C"/>
</dbReference>
<dbReference type="GO" id="GO:0019134">
    <property type="term" value="F:glucosamine-1-phosphate N-acetyltransferase activity"/>
    <property type="evidence" value="ECO:0007669"/>
    <property type="project" value="UniProtKB-EC"/>
</dbReference>
<dbReference type="RefSeq" id="WP_266085837.1">
    <property type="nucleotide sequence ID" value="NZ_RKLV01000002.1"/>
</dbReference>
<dbReference type="AlphaFoldDB" id="A0A9Q4GG02"/>
<evidence type="ECO:0000313" key="17">
    <source>
        <dbReference type="EMBL" id="MCX2818152.1"/>
    </source>
</evidence>
<dbReference type="GO" id="GO:0003977">
    <property type="term" value="F:UDP-N-acetylglucosamine diphosphorylase activity"/>
    <property type="evidence" value="ECO:0007669"/>
    <property type="project" value="UniProtKB-EC"/>
</dbReference>
<dbReference type="Gene3D" id="2.160.10.10">
    <property type="entry name" value="Hexapeptide repeat proteins"/>
    <property type="match status" value="1"/>
</dbReference>
<evidence type="ECO:0000256" key="1">
    <source>
        <dbReference type="ARBA" id="ARBA00005166"/>
    </source>
</evidence>
<dbReference type="Pfam" id="PF00483">
    <property type="entry name" value="NTP_transferase"/>
    <property type="match status" value="1"/>
</dbReference>
<dbReference type="InterPro" id="IPR005835">
    <property type="entry name" value="NTP_transferase_dom"/>
</dbReference>
<keyword evidence="18" id="KW-1185">Reference proteome</keyword>
<keyword evidence="10" id="KW-0511">Multifunctional enzyme</keyword>
<name>A0A9Q4GG02_9EURY</name>
<gene>
    <name evidence="17" type="ORF">EGH25_02135</name>
</gene>
<dbReference type="SUPFAM" id="SSF51161">
    <property type="entry name" value="Trimeric LpxA-like enzymes"/>
    <property type="match status" value="1"/>
</dbReference>
<evidence type="ECO:0000256" key="13">
    <source>
        <dbReference type="ARBA" id="ARBA00048493"/>
    </source>
</evidence>
<comment type="catalytic activity">
    <reaction evidence="12">
        <text>alpha-D-glucosamine 1-phosphate + acetyl-CoA = N-acetyl-alpha-D-glucosamine 1-phosphate + CoA + H(+)</text>
        <dbReference type="Rhea" id="RHEA:13725"/>
        <dbReference type="ChEBI" id="CHEBI:15378"/>
        <dbReference type="ChEBI" id="CHEBI:57287"/>
        <dbReference type="ChEBI" id="CHEBI:57288"/>
        <dbReference type="ChEBI" id="CHEBI:57776"/>
        <dbReference type="ChEBI" id="CHEBI:58516"/>
        <dbReference type="EC" id="2.3.1.157"/>
    </reaction>
</comment>
<proteinExistence type="inferred from homology"/>
<feature type="region of interest" description="Disordered" evidence="14">
    <location>
        <begin position="379"/>
        <end position="402"/>
    </location>
</feature>
<evidence type="ECO:0000256" key="12">
    <source>
        <dbReference type="ARBA" id="ARBA00048247"/>
    </source>
</evidence>
<dbReference type="PANTHER" id="PTHR43584:SF8">
    <property type="entry name" value="N-ACETYLMURAMATE ALPHA-1-PHOSPHATE URIDYLYLTRANSFERASE"/>
    <property type="match status" value="1"/>
</dbReference>
<evidence type="ECO:0000256" key="11">
    <source>
        <dbReference type="ARBA" id="ARBA00023315"/>
    </source>
</evidence>
<dbReference type="EC" id="2.3.1.157" evidence="5"/>